<sequence>LQLLGDYTDSGDEDSDDMFAASATPPAATASDDGSGHAKSSSGSTFEPEDSEDKDSEGEEEVDGAMDVDEEDQPRKPRSHQPRRGDVAAARAHIEASSGGTRTAAGRKRKGPPVMAESPEFDSYLANPFPSVSFLPVPVYPPSVLNVPTYNSLITCLAVSRHRHTTRMMPYNAPSAPRGASHCPHLCYWAHPLLVRTSVPIYLFPFLRVAICIANICSGVTPIAARFAPFEIIVKRTIPVTAQAALAVLNPPAPERPARARMAMPIAPNPAIHAAVVTELVGCVRRSGAACTSPARPN</sequence>
<organism evidence="2 3">
    <name type="scientific">Dichomitus squalens</name>
    <dbReference type="NCBI Taxonomy" id="114155"/>
    <lineage>
        <taxon>Eukaryota</taxon>
        <taxon>Fungi</taxon>
        <taxon>Dikarya</taxon>
        <taxon>Basidiomycota</taxon>
        <taxon>Agaricomycotina</taxon>
        <taxon>Agaricomycetes</taxon>
        <taxon>Polyporales</taxon>
        <taxon>Polyporaceae</taxon>
        <taxon>Dichomitus</taxon>
    </lineage>
</organism>
<dbReference type="EMBL" id="ML145275">
    <property type="protein sequence ID" value="TBU51944.1"/>
    <property type="molecule type" value="Genomic_DNA"/>
</dbReference>
<dbReference type="AlphaFoldDB" id="A0A4Q9PB72"/>
<gene>
    <name evidence="2" type="ORF">BD310DRAFT_769385</name>
</gene>
<reference evidence="2 3" key="1">
    <citation type="submission" date="2019-01" db="EMBL/GenBank/DDBJ databases">
        <title>Draft genome sequences of three monokaryotic isolates of the white-rot basidiomycete fungus Dichomitus squalens.</title>
        <authorList>
            <consortium name="DOE Joint Genome Institute"/>
            <person name="Lopez S.C."/>
            <person name="Andreopoulos B."/>
            <person name="Pangilinan J."/>
            <person name="Lipzen A."/>
            <person name="Riley R."/>
            <person name="Ahrendt S."/>
            <person name="Ng V."/>
            <person name="Barry K."/>
            <person name="Daum C."/>
            <person name="Grigoriev I.V."/>
            <person name="Hilden K.S."/>
            <person name="Makela M.R."/>
            <person name="de Vries R.P."/>
        </authorList>
    </citation>
    <scope>NUCLEOTIDE SEQUENCE [LARGE SCALE GENOMIC DNA]</scope>
    <source>
        <strain evidence="2 3">CBS 464.89</strain>
    </source>
</reference>
<keyword evidence="3" id="KW-1185">Reference proteome</keyword>
<evidence type="ECO:0000256" key="1">
    <source>
        <dbReference type="SAM" id="MobiDB-lite"/>
    </source>
</evidence>
<feature type="non-terminal residue" evidence="2">
    <location>
        <position position="298"/>
    </location>
</feature>
<name>A0A4Q9PB72_9APHY</name>
<proteinExistence type="predicted"/>
<accession>A0A4Q9PB72</accession>
<feature type="region of interest" description="Disordered" evidence="1">
    <location>
        <begin position="1"/>
        <end position="115"/>
    </location>
</feature>
<feature type="non-terminal residue" evidence="2">
    <location>
        <position position="1"/>
    </location>
</feature>
<feature type="compositionally biased region" description="Acidic residues" evidence="1">
    <location>
        <begin position="47"/>
        <end position="72"/>
    </location>
</feature>
<protein>
    <submittedName>
        <fullName evidence="2">Uncharacterized protein</fullName>
    </submittedName>
</protein>
<feature type="compositionally biased region" description="Low complexity" evidence="1">
    <location>
        <begin position="20"/>
        <end position="33"/>
    </location>
</feature>
<evidence type="ECO:0000313" key="2">
    <source>
        <dbReference type="EMBL" id="TBU51944.1"/>
    </source>
</evidence>
<dbReference type="Proteomes" id="UP000292082">
    <property type="component" value="Unassembled WGS sequence"/>
</dbReference>
<evidence type="ECO:0000313" key="3">
    <source>
        <dbReference type="Proteomes" id="UP000292082"/>
    </source>
</evidence>